<dbReference type="EMBL" id="AWUE01012311">
    <property type="protein sequence ID" value="OMP09575.1"/>
    <property type="molecule type" value="Genomic_DNA"/>
</dbReference>
<proteinExistence type="predicted"/>
<comment type="caution">
    <text evidence="1">The sequence shown here is derived from an EMBL/GenBank/DDBJ whole genome shotgun (WGS) entry which is preliminary data.</text>
</comment>
<keyword evidence="2" id="KW-1185">Reference proteome</keyword>
<accession>A0A1R3KR62</accession>
<name>A0A1R3KR62_9ROSI</name>
<evidence type="ECO:0000313" key="1">
    <source>
        <dbReference type="EMBL" id="OMP09575.1"/>
    </source>
</evidence>
<sequence>MRRGEEGWRRKIGAKVNKEDLESRDVRGAGVGNGSGGDEIGFSANCSFDLEMNSAEVEHLLM</sequence>
<dbReference type="Proteomes" id="UP000187203">
    <property type="component" value="Unassembled WGS sequence"/>
</dbReference>
<gene>
    <name evidence="1" type="ORF">COLO4_05338</name>
</gene>
<dbReference type="AlphaFoldDB" id="A0A1R3KR62"/>
<reference evidence="2" key="1">
    <citation type="submission" date="2013-09" db="EMBL/GenBank/DDBJ databases">
        <title>Corchorus olitorius genome sequencing.</title>
        <authorList>
            <person name="Alam M."/>
            <person name="Haque M.S."/>
            <person name="Islam M.S."/>
            <person name="Emdad E.M."/>
            <person name="Islam M.M."/>
            <person name="Ahmed B."/>
            <person name="Halim A."/>
            <person name="Hossen Q.M.M."/>
            <person name="Hossain M.Z."/>
            <person name="Ahmed R."/>
            <person name="Khan M.M."/>
            <person name="Islam R."/>
            <person name="Rashid M.M."/>
            <person name="Khan S.A."/>
            <person name="Rahman M.S."/>
            <person name="Alam M."/>
            <person name="Yahiya A.S."/>
            <person name="Khan M.S."/>
            <person name="Azam M.S."/>
            <person name="Haque T."/>
            <person name="Lashkar M.Z.H."/>
            <person name="Akhand A.I."/>
            <person name="Morshed G."/>
            <person name="Roy S."/>
            <person name="Uddin K.S."/>
            <person name="Rabeya T."/>
            <person name="Hossain A.S."/>
            <person name="Chowdhury A."/>
            <person name="Snigdha A.R."/>
            <person name="Mortoza M.S."/>
            <person name="Matin S.A."/>
            <person name="Hoque S.M.E."/>
            <person name="Islam M.K."/>
            <person name="Roy D.K."/>
            <person name="Haider R."/>
            <person name="Moosa M.M."/>
            <person name="Elias S.M."/>
            <person name="Hasan A.M."/>
            <person name="Jahan S."/>
            <person name="Shafiuddin M."/>
            <person name="Mahmood N."/>
            <person name="Shommy N.S."/>
        </authorList>
    </citation>
    <scope>NUCLEOTIDE SEQUENCE [LARGE SCALE GENOMIC DNA]</scope>
    <source>
        <strain evidence="2">cv. O-4</strain>
    </source>
</reference>
<protein>
    <submittedName>
        <fullName evidence="1">Uncharacterized protein</fullName>
    </submittedName>
</protein>
<organism evidence="1 2">
    <name type="scientific">Corchorus olitorius</name>
    <dbReference type="NCBI Taxonomy" id="93759"/>
    <lineage>
        <taxon>Eukaryota</taxon>
        <taxon>Viridiplantae</taxon>
        <taxon>Streptophyta</taxon>
        <taxon>Embryophyta</taxon>
        <taxon>Tracheophyta</taxon>
        <taxon>Spermatophyta</taxon>
        <taxon>Magnoliopsida</taxon>
        <taxon>eudicotyledons</taxon>
        <taxon>Gunneridae</taxon>
        <taxon>Pentapetalae</taxon>
        <taxon>rosids</taxon>
        <taxon>malvids</taxon>
        <taxon>Malvales</taxon>
        <taxon>Malvaceae</taxon>
        <taxon>Grewioideae</taxon>
        <taxon>Apeibeae</taxon>
        <taxon>Corchorus</taxon>
    </lineage>
</organism>
<evidence type="ECO:0000313" key="2">
    <source>
        <dbReference type="Proteomes" id="UP000187203"/>
    </source>
</evidence>